<comment type="caution">
    <text evidence="1">The sequence shown here is derived from an EMBL/GenBank/DDBJ whole genome shotgun (WGS) entry which is preliminary data.</text>
</comment>
<dbReference type="NCBIfam" id="TIGR01509">
    <property type="entry name" value="HAD-SF-IA-v3"/>
    <property type="match status" value="1"/>
</dbReference>
<dbReference type="SFLD" id="SFLDS00003">
    <property type="entry name" value="Haloacid_Dehalogenase"/>
    <property type="match status" value="1"/>
</dbReference>
<dbReference type="Gene3D" id="3.40.50.1000">
    <property type="entry name" value="HAD superfamily/HAD-like"/>
    <property type="match status" value="1"/>
</dbReference>
<dbReference type="InterPro" id="IPR023214">
    <property type="entry name" value="HAD_sf"/>
</dbReference>
<evidence type="ECO:0000313" key="1">
    <source>
        <dbReference type="EMBL" id="GGU98946.1"/>
    </source>
</evidence>
<accession>A0A918IBW2</accession>
<proteinExistence type="predicted"/>
<dbReference type="SUPFAM" id="SSF56784">
    <property type="entry name" value="HAD-like"/>
    <property type="match status" value="1"/>
</dbReference>
<organism evidence="1 2">
    <name type="scientific">Streptomyces filipinensis</name>
    <dbReference type="NCBI Taxonomy" id="66887"/>
    <lineage>
        <taxon>Bacteria</taxon>
        <taxon>Bacillati</taxon>
        <taxon>Actinomycetota</taxon>
        <taxon>Actinomycetes</taxon>
        <taxon>Kitasatosporales</taxon>
        <taxon>Streptomycetaceae</taxon>
        <taxon>Streptomyces</taxon>
    </lineage>
</organism>
<evidence type="ECO:0000313" key="2">
    <source>
        <dbReference type="Proteomes" id="UP000618795"/>
    </source>
</evidence>
<dbReference type="RefSeq" id="WP_229854213.1">
    <property type="nucleotide sequence ID" value="NZ_BMTD01000008.1"/>
</dbReference>
<dbReference type="SFLD" id="SFLDG01129">
    <property type="entry name" value="C1.5:_HAD__Beta-PGM__Phosphata"/>
    <property type="match status" value="1"/>
</dbReference>
<dbReference type="PRINTS" id="PR00413">
    <property type="entry name" value="HADHALOGNASE"/>
</dbReference>
<reference evidence="1" key="2">
    <citation type="submission" date="2020-09" db="EMBL/GenBank/DDBJ databases">
        <authorList>
            <person name="Sun Q."/>
            <person name="Ohkuma M."/>
        </authorList>
    </citation>
    <scope>NUCLEOTIDE SEQUENCE</scope>
    <source>
        <strain evidence="1">JCM 4369</strain>
    </source>
</reference>
<dbReference type="PANTHER" id="PTHR47829">
    <property type="entry name" value="HYDROLASE, PUTATIVE (AFU_ORTHOLOGUE AFUA_1G12880)-RELATED"/>
    <property type="match status" value="1"/>
</dbReference>
<sequence length="223" mass="23698">MHTTYERGLNTVSNVVEKTRTAVLVDFGGVITSSVLRAFTDFGASLGGDPRLPLDLLGRDQASRTLLADHECGRIDTEAFERGFAERLRVHGADVPAEGLTARMQAGLSIDEDMLALLGGLRAAGRPVALVSNSFGTGTYDGVDLAAVADVVVISAEVGIRKPSRRMYALACERLGIRPEEAVMIDDLQQNLDGAARIGIGGVLHTSAADTRHQLAERFGITP</sequence>
<dbReference type="Pfam" id="PF00702">
    <property type="entry name" value="Hydrolase"/>
    <property type="match status" value="1"/>
</dbReference>
<dbReference type="Proteomes" id="UP000618795">
    <property type="component" value="Unassembled WGS sequence"/>
</dbReference>
<gene>
    <name evidence="1" type="ORF">GCM10010260_38860</name>
</gene>
<dbReference type="InterPro" id="IPR006439">
    <property type="entry name" value="HAD-SF_hydro_IA"/>
</dbReference>
<dbReference type="CDD" id="cd02603">
    <property type="entry name" value="HAD_sEH-N_like"/>
    <property type="match status" value="1"/>
</dbReference>
<name>A0A918IBW2_9ACTN</name>
<protein>
    <submittedName>
        <fullName evidence="1">Phosphoglycolate phosphatase</fullName>
    </submittedName>
</protein>
<dbReference type="InterPro" id="IPR052898">
    <property type="entry name" value="ACAD10-like"/>
</dbReference>
<dbReference type="EMBL" id="BMTD01000008">
    <property type="protein sequence ID" value="GGU98946.1"/>
    <property type="molecule type" value="Genomic_DNA"/>
</dbReference>
<dbReference type="PANTHER" id="PTHR47829:SF1">
    <property type="entry name" value="HAD FAMILY PHOSPHATASE"/>
    <property type="match status" value="1"/>
</dbReference>
<reference evidence="1" key="1">
    <citation type="journal article" date="2014" name="Int. J. Syst. Evol. Microbiol.">
        <title>Complete genome sequence of Corynebacterium casei LMG S-19264T (=DSM 44701T), isolated from a smear-ripened cheese.</title>
        <authorList>
            <consortium name="US DOE Joint Genome Institute (JGI-PGF)"/>
            <person name="Walter F."/>
            <person name="Albersmeier A."/>
            <person name="Kalinowski J."/>
            <person name="Ruckert C."/>
        </authorList>
    </citation>
    <scope>NUCLEOTIDE SEQUENCE</scope>
    <source>
        <strain evidence="1">JCM 4369</strain>
    </source>
</reference>
<keyword evidence="2" id="KW-1185">Reference proteome</keyword>
<dbReference type="AlphaFoldDB" id="A0A918IBW2"/>
<dbReference type="InterPro" id="IPR036412">
    <property type="entry name" value="HAD-like_sf"/>
</dbReference>